<name>A0A0E9RTB7_ANGAN</name>
<reference evidence="1" key="1">
    <citation type="submission" date="2014-11" db="EMBL/GenBank/DDBJ databases">
        <authorList>
            <person name="Amaro Gonzalez C."/>
        </authorList>
    </citation>
    <scope>NUCLEOTIDE SEQUENCE</scope>
</reference>
<protein>
    <submittedName>
        <fullName evidence="1">Uncharacterized protein</fullName>
    </submittedName>
</protein>
<dbReference type="EMBL" id="GBXM01076188">
    <property type="protein sequence ID" value="JAH32389.1"/>
    <property type="molecule type" value="Transcribed_RNA"/>
</dbReference>
<accession>A0A0E9RTB7</accession>
<sequence length="47" mass="5051">MQSRASSSMIGLEKPGYSDSHNIGLIASLRPCSLCIKVTCSFFLFPG</sequence>
<organism evidence="1">
    <name type="scientific">Anguilla anguilla</name>
    <name type="common">European freshwater eel</name>
    <name type="synonym">Muraena anguilla</name>
    <dbReference type="NCBI Taxonomy" id="7936"/>
    <lineage>
        <taxon>Eukaryota</taxon>
        <taxon>Metazoa</taxon>
        <taxon>Chordata</taxon>
        <taxon>Craniata</taxon>
        <taxon>Vertebrata</taxon>
        <taxon>Euteleostomi</taxon>
        <taxon>Actinopterygii</taxon>
        <taxon>Neopterygii</taxon>
        <taxon>Teleostei</taxon>
        <taxon>Anguilliformes</taxon>
        <taxon>Anguillidae</taxon>
        <taxon>Anguilla</taxon>
    </lineage>
</organism>
<proteinExistence type="predicted"/>
<evidence type="ECO:0000313" key="1">
    <source>
        <dbReference type="EMBL" id="JAH32389.1"/>
    </source>
</evidence>
<dbReference type="AlphaFoldDB" id="A0A0E9RTB7"/>
<reference evidence="1" key="2">
    <citation type="journal article" date="2015" name="Fish Shellfish Immunol.">
        <title>Early steps in the European eel (Anguilla anguilla)-Vibrio vulnificus interaction in the gills: Role of the RtxA13 toxin.</title>
        <authorList>
            <person name="Callol A."/>
            <person name="Pajuelo D."/>
            <person name="Ebbesson L."/>
            <person name="Teles M."/>
            <person name="MacKenzie S."/>
            <person name="Amaro C."/>
        </authorList>
    </citation>
    <scope>NUCLEOTIDE SEQUENCE</scope>
</reference>